<evidence type="ECO:0000256" key="3">
    <source>
        <dbReference type="ARBA" id="ARBA00011355"/>
    </source>
</evidence>
<evidence type="ECO:0000256" key="9">
    <source>
        <dbReference type="PIRNR" id="PIRNR000089"/>
    </source>
</evidence>
<evidence type="ECO:0000313" key="12">
    <source>
        <dbReference type="EMBL" id="CDR36376.1"/>
    </source>
</evidence>
<feature type="binding site" evidence="10">
    <location>
        <position position="224"/>
    </location>
    <ligand>
        <name>FAD</name>
        <dbReference type="ChEBI" id="CHEBI:57692"/>
    </ligand>
</feature>
<dbReference type="PANTHER" id="PTHR43153:SF1">
    <property type="entry name" value="ELECTRON TRANSFER FLAVOPROTEIN SUBUNIT ALPHA, MITOCHONDRIAL"/>
    <property type="match status" value="1"/>
</dbReference>
<proteinExistence type="inferred from homology"/>
<keyword evidence="5 9" id="KW-0285">Flavoprotein</keyword>
<dbReference type="CDD" id="cd01715">
    <property type="entry name" value="ETF_alpha"/>
    <property type="match status" value="1"/>
</dbReference>
<protein>
    <recommendedName>
        <fullName evidence="9">Probable electron transfer flavoprotein subunit alpha</fullName>
    </recommendedName>
</protein>
<reference evidence="13" key="3">
    <citation type="submission" date="2017-01" db="EMBL/GenBank/DDBJ databases">
        <authorList>
            <person name="Mah S.A."/>
            <person name="Swanson W.J."/>
            <person name="Moy G.W."/>
            <person name="Vacquier V.D."/>
        </authorList>
    </citation>
    <scope>NUCLEOTIDE SEQUENCE [LARGE SCALE GENOMIC DNA]</scope>
    <source>
        <strain evidence="13">65</strain>
    </source>
</reference>
<evidence type="ECO:0000256" key="8">
    <source>
        <dbReference type="ARBA" id="ARBA00025416"/>
    </source>
</evidence>
<keyword evidence="14" id="KW-1185">Reference proteome</keyword>
<feature type="domain" description="Electron transfer flavoprotein alpha/beta-subunit N-terminal" evidence="11">
    <location>
        <begin position="22"/>
        <end position="210"/>
    </location>
</feature>
<dbReference type="FunFam" id="3.40.50.620:FF:000041">
    <property type="entry name" value="Electron transfer flavoprotein alpha subunit"/>
    <property type="match status" value="1"/>
</dbReference>
<dbReference type="SMART" id="SM00893">
    <property type="entry name" value="ETF"/>
    <property type="match status" value="1"/>
</dbReference>
<comment type="subcellular location">
    <subcellularLocation>
        <location evidence="1 9">Mitochondrion matrix</location>
    </subcellularLocation>
</comment>
<feature type="binding site" evidence="10">
    <location>
        <begin position="281"/>
        <end position="288"/>
    </location>
    <ligand>
        <name>FAD</name>
        <dbReference type="ChEBI" id="CHEBI:57692"/>
    </ligand>
</feature>
<evidence type="ECO:0000256" key="10">
    <source>
        <dbReference type="PIRSR" id="PIRSR000089-1"/>
    </source>
</evidence>
<evidence type="ECO:0000259" key="11">
    <source>
        <dbReference type="SMART" id="SM00893"/>
    </source>
</evidence>
<dbReference type="Gene3D" id="3.40.50.1220">
    <property type="entry name" value="TPP-binding domain"/>
    <property type="match status" value="1"/>
</dbReference>
<comment type="similarity">
    <text evidence="2 9">Belongs to the ETF alpha-subunit/FixB family.</text>
</comment>
<feature type="binding site" evidence="10">
    <location>
        <begin position="250"/>
        <end position="251"/>
    </location>
    <ligand>
        <name>FAD</name>
        <dbReference type="ChEBI" id="CHEBI:57692"/>
    </ligand>
</feature>
<evidence type="ECO:0000256" key="1">
    <source>
        <dbReference type="ARBA" id="ARBA00004305"/>
    </source>
</evidence>
<keyword evidence="7 9" id="KW-0249">Electron transport</keyword>
<dbReference type="EMBL" id="LK052886">
    <property type="protein sequence ID" value="CDR36376.1"/>
    <property type="molecule type" value="Genomic_DNA"/>
</dbReference>
<dbReference type="InterPro" id="IPR033947">
    <property type="entry name" value="ETF_alpha_N"/>
</dbReference>
<comment type="subunit">
    <text evidence="3 9">Heterodimer of an alpha and a beta subunit.</text>
</comment>
<dbReference type="GO" id="GO:0050660">
    <property type="term" value="F:flavin adenine dinucleotide binding"/>
    <property type="evidence" value="ECO:0007669"/>
    <property type="project" value="InterPro"/>
</dbReference>
<reference evidence="14" key="2">
    <citation type="journal article" date="2017" name="Genome Announc.">
        <title>Genome sequences of Cyberlindnera fabianii 65, Pichia kudriavzevii 129, and Saccharomyces cerevisiae 131 isolated from fermented masau fruits in Zimbabwe.</title>
        <authorList>
            <person name="van Rijswijck I.M.H."/>
            <person name="Derks M.F.L."/>
            <person name="Abee T."/>
            <person name="de Ridder D."/>
            <person name="Smid E.J."/>
        </authorList>
    </citation>
    <scope>NUCLEOTIDE SEQUENCE [LARGE SCALE GENOMIC DNA]</scope>
    <source>
        <strain evidence="14">65</strain>
    </source>
</reference>
<dbReference type="InterPro" id="IPR018206">
    <property type="entry name" value="ETF_asu_C_CS"/>
</dbReference>
<evidence type="ECO:0000256" key="5">
    <source>
        <dbReference type="ARBA" id="ARBA00022630"/>
    </source>
</evidence>
<dbReference type="Proteomes" id="UP000189513">
    <property type="component" value="Unassembled WGS sequence"/>
</dbReference>
<comment type="cofactor">
    <cofactor evidence="9 10">
        <name>FAD</name>
        <dbReference type="ChEBI" id="CHEBI:57692"/>
    </cofactor>
    <text evidence="9 10">Binds 1 FAD per dimer.</text>
</comment>
<dbReference type="PANTHER" id="PTHR43153">
    <property type="entry name" value="ELECTRON TRANSFER FLAVOPROTEIN ALPHA"/>
    <property type="match status" value="1"/>
</dbReference>
<dbReference type="OMA" id="WRPYAEQ"/>
<dbReference type="InterPro" id="IPR029035">
    <property type="entry name" value="DHS-like_NAD/FAD-binding_dom"/>
</dbReference>
<dbReference type="AlphaFoldDB" id="A0A061AGX3"/>
<evidence type="ECO:0000256" key="6">
    <source>
        <dbReference type="ARBA" id="ARBA00022827"/>
    </source>
</evidence>
<dbReference type="InterPro" id="IPR014730">
    <property type="entry name" value="ETF_a/b_N"/>
</dbReference>
<dbReference type="FunFam" id="3.40.50.1220:FF:000001">
    <property type="entry name" value="Electron transfer flavoprotein, alpha subunit"/>
    <property type="match status" value="1"/>
</dbReference>
<reference evidence="12" key="1">
    <citation type="journal article" date="2014" name="Genome Announc.">
        <title>Genome sequence of the yeast Cyberlindnera fabianii (Hansenula fabianii).</title>
        <authorList>
            <person name="Freel K.C."/>
            <person name="Sarilar V."/>
            <person name="Neuveglise C."/>
            <person name="Devillers H."/>
            <person name="Friedrich A."/>
            <person name="Schacherer J."/>
        </authorList>
    </citation>
    <scope>NUCLEOTIDE SEQUENCE</scope>
    <source>
        <strain evidence="12">YJS4271</strain>
    </source>
</reference>
<dbReference type="STRING" id="36022.A0A061AGX3"/>
<dbReference type="OrthoDB" id="1715808at2759"/>
<dbReference type="SUPFAM" id="SSF52467">
    <property type="entry name" value="DHS-like NAD/FAD-binding domain"/>
    <property type="match status" value="1"/>
</dbReference>
<evidence type="ECO:0000256" key="7">
    <source>
        <dbReference type="ARBA" id="ARBA00022982"/>
    </source>
</evidence>
<feature type="binding site" evidence="10">
    <location>
        <position position="302"/>
    </location>
    <ligand>
        <name>FAD</name>
        <dbReference type="ChEBI" id="CHEBI:57692"/>
    </ligand>
</feature>
<dbReference type="Gene3D" id="3.40.50.620">
    <property type="entry name" value="HUPs"/>
    <property type="match status" value="1"/>
</dbReference>
<comment type="function">
    <text evidence="8 9">The electron transfer flavoprotein serves as a specific electron acceptor for several dehydrogenases, including five acyl-CoA dehydrogenases, glutaryl-CoA and sarcosine dehydrogenase. It transfers the electrons to the main mitochondrial respiratory chain via ETF-ubiquinone oxidoreductase (ETF dehydrogenase).</text>
</comment>
<dbReference type="InterPro" id="IPR001308">
    <property type="entry name" value="ETF_a/FixB"/>
</dbReference>
<dbReference type="SUPFAM" id="SSF52402">
    <property type="entry name" value="Adenine nucleotide alpha hydrolases-like"/>
    <property type="match status" value="1"/>
</dbReference>
<dbReference type="InterPro" id="IPR014729">
    <property type="entry name" value="Rossmann-like_a/b/a_fold"/>
</dbReference>
<dbReference type="VEuPathDB" id="FungiDB:BON22_0794"/>
<evidence type="ECO:0000313" key="14">
    <source>
        <dbReference type="Proteomes" id="UP000189513"/>
    </source>
</evidence>
<dbReference type="Pfam" id="PF00766">
    <property type="entry name" value="ETF_alpha"/>
    <property type="match status" value="1"/>
</dbReference>
<dbReference type="PROSITE" id="PS00696">
    <property type="entry name" value="ETF_ALPHA"/>
    <property type="match status" value="1"/>
</dbReference>
<evidence type="ECO:0000256" key="4">
    <source>
        <dbReference type="ARBA" id="ARBA00022448"/>
    </source>
</evidence>
<evidence type="ECO:0000313" key="13">
    <source>
        <dbReference type="EMBL" id="ONH69987.1"/>
    </source>
</evidence>
<dbReference type="PIRSF" id="PIRSF000089">
    <property type="entry name" value="Electra_flavoP_a"/>
    <property type="match status" value="1"/>
</dbReference>
<feature type="binding site" evidence="10">
    <location>
        <begin position="264"/>
        <end position="268"/>
    </location>
    <ligand>
        <name>FAD</name>
        <dbReference type="ChEBI" id="CHEBI:57692"/>
    </ligand>
</feature>
<name>A0A061AGX3_CYBFA</name>
<dbReference type="EMBL" id="MPUK01000001">
    <property type="protein sequence ID" value="ONH69987.1"/>
    <property type="molecule type" value="Genomic_DNA"/>
</dbReference>
<keyword evidence="4 9" id="KW-0813">Transport</keyword>
<dbReference type="GO" id="GO:0005759">
    <property type="term" value="C:mitochondrial matrix"/>
    <property type="evidence" value="ECO:0007669"/>
    <property type="project" value="UniProtKB-SubCell"/>
</dbReference>
<gene>
    <name evidence="13" type="ORF">BON22_0794</name>
    <name evidence="12" type="ORF">CYFA0S_01e00980g</name>
</gene>
<accession>A0A061AGX3</accession>
<dbReference type="InterPro" id="IPR014731">
    <property type="entry name" value="ETF_asu_C"/>
</dbReference>
<dbReference type="Pfam" id="PF01012">
    <property type="entry name" value="ETF"/>
    <property type="match status" value="1"/>
</dbReference>
<keyword evidence="6 9" id="KW-0274">FAD</keyword>
<keyword evidence="9" id="KW-0496">Mitochondrion</keyword>
<organism evidence="12">
    <name type="scientific">Cyberlindnera fabianii</name>
    <name type="common">Yeast</name>
    <name type="synonym">Hansenula fabianii</name>
    <dbReference type="NCBI Taxonomy" id="36022"/>
    <lineage>
        <taxon>Eukaryota</taxon>
        <taxon>Fungi</taxon>
        <taxon>Dikarya</taxon>
        <taxon>Ascomycota</taxon>
        <taxon>Saccharomycotina</taxon>
        <taxon>Saccharomycetes</taxon>
        <taxon>Phaffomycetales</taxon>
        <taxon>Phaffomycetaceae</taxon>
        <taxon>Cyberlindnera</taxon>
    </lineage>
</organism>
<sequence>MFRPITRSIVTGALRAQRLASTLAFVEAQGSQITSASLSSLNAAKQLGNPVVAILAGSNVKAAAAELNKVSGLEKVLVAEHAKLDHSLPEYLSPLFTKLIKEGDYSHFVTPATAVGKNVLPRVGALLDVQPVSDIIKVEDAQTFKRPIYAGNAIVTVKSTDPKILVSARSSAFEPVELTASESYAVEEVAVSVEDSPVEWVSENLVKSERPELSSAKKVVAGGRGLKNKENFDQLIFPLADSIGAGVGATRAAVDAGFVDNSLQVGQTGKVVAPDLYIAVGVSGAIQHLAGMKDSKTIVAINKDEEAAIFNVADVGLVGDLFEVVPELTEKIKA</sequence>
<evidence type="ECO:0000256" key="2">
    <source>
        <dbReference type="ARBA" id="ARBA00005817"/>
    </source>
</evidence>
<dbReference type="GO" id="GO:0033539">
    <property type="term" value="P:fatty acid beta-oxidation using acyl-CoA dehydrogenase"/>
    <property type="evidence" value="ECO:0007669"/>
    <property type="project" value="TreeGrafter"/>
</dbReference>
<dbReference type="GO" id="GO:0009055">
    <property type="term" value="F:electron transfer activity"/>
    <property type="evidence" value="ECO:0007669"/>
    <property type="project" value="InterPro"/>
</dbReference>